<reference evidence="4 6" key="2">
    <citation type="submission" date="2018-11" db="EMBL/GenBank/DDBJ databases">
        <authorList>
            <consortium name="Pathogen Informatics"/>
        </authorList>
    </citation>
    <scope>NUCLEOTIDE SEQUENCE [LARGE SCALE GENOMIC DNA]</scope>
</reference>
<keyword evidence="6" id="KW-1185">Reference proteome</keyword>
<evidence type="ECO:0000313" key="7">
    <source>
        <dbReference type="WBParaSite" id="DME_0000679201-mRNA-1"/>
    </source>
</evidence>
<organism evidence="5 7">
    <name type="scientific">Dracunculus medinensis</name>
    <name type="common">Guinea worm</name>
    <dbReference type="NCBI Taxonomy" id="318479"/>
    <lineage>
        <taxon>Eukaryota</taxon>
        <taxon>Metazoa</taxon>
        <taxon>Ecdysozoa</taxon>
        <taxon>Nematoda</taxon>
        <taxon>Chromadorea</taxon>
        <taxon>Rhabditida</taxon>
        <taxon>Spirurina</taxon>
        <taxon>Dracunculoidea</taxon>
        <taxon>Dracunculidae</taxon>
        <taxon>Dracunculus</taxon>
    </lineage>
</organism>
<dbReference type="PANTHER" id="PTHR31905:SF2">
    <property type="entry name" value="PROTEIN MIX23"/>
    <property type="match status" value="1"/>
</dbReference>
<evidence type="ECO:0000313" key="5">
    <source>
        <dbReference type="Proteomes" id="UP000038040"/>
    </source>
</evidence>
<gene>
    <name evidence="4" type="ORF">DME_LOCUS1406</name>
</gene>
<evidence type="ECO:0000256" key="2">
    <source>
        <dbReference type="ARBA" id="ARBA00024228"/>
    </source>
</evidence>
<evidence type="ECO:0000256" key="1">
    <source>
        <dbReference type="ARBA" id="ARBA00024204"/>
    </source>
</evidence>
<comment type="similarity">
    <text evidence="1">Belongs to the MIX23 family.</text>
</comment>
<evidence type="ECO:0000256" key="3">
    <source>
        <dbReference type="ARBA" id="ARBA00030733"/>
    </source>
</evidence>
<sequence length="157" mass="18483">MDGKHVDCNDFFTFQDALNKMRQLDDKVLFELNSALPSHSFSSNVDFGKRCRILHEELLVMRKLRMDLIQRCVNENQSKVAKLRNDDTSFSEMRTTQNRIFVHQRLIYQEDTSRSESGDAKSSQYQTNITLRRIIVIMMTYTNLIHENGHSELLEYS</sequence>
<dbReference type="Proteomes" id="UP000274756">
    <property type="component" value="Unassembled WGS sequence"/>
</dbReference>
<dbReference type="EMBL" id="UYYG01000020">
    <property type="protein sequence ID" value="VDN51433.1"/>
    <property type="molecule type" value="Genomic_DNA"/>
</dbReference>
<protein>
    <recommendedName>
        <fullName evidence="2">Protein MIX23</fullName>
    </recommendedName>
    <alternativeName>
        <fullName evidence="3">Coiled-coil domain-containing protein 58</fullName>
    </alternativeName>
</protein>
<name>A0A0N4UH00_DRAME</name>
<dbReference type="GO" id="GO:0005758">
    <property type="term" value="C:mitochondrial intermembrane space"/>
    <property type="evidence" value="ECO:0007669"/>
    <property type="project" value="InterPro"/>
</dbReference>
<accession>A0A0N4UH00</accession>
<dbReference type="Proteomes" id="UP000038040">
    <property type="component" value="Unplaced"/>
</dbReference>
<evidence type="ECO:0000313" key="6">
    <source>
        <dbReference type="Proteomes" id="UP000274756"/>
    </source>
</evidence>
<reference evidence="7" key="1">
    <citation type="submission" date="2017-02" db="UniProtKB">
        <authorList>
            <consortium name="WormBaseParasite"/>
        </authorList>
    </citation>
    <scope>IDENTIFICATION</scope>
</reference>
<dbReference type="WBParaSite" id="DME_0000679201-mRNA-1">
    <property type="protein sequence ID" value="DME_0000679201-mRNA-1"/>
    <property type="gene ID" value="DME_0000679201"/>
</dbReference>
<dbReference type="OrthoDB" id="5593818at2759"/>
<dbReference type="PANTHER" id="PTHR31905">
    <property type="entry name" value="COILED-COIL DOMAIN-CONTAINING PROTEIN 58"/>
    <property type="match status" value="1"/>
</dbReference>
<dbReference type="STRING" id="318479.A0A0N4UH00"/>
<proteinExistence type="inferred from homology"/>
<evidence type="ECO:0000313" key="4">
    <source>
        <dbReference type="EMBL" id="VDN51433.1"/>
    </source>
</evidence>
<dbReference type="InterPro" id="IPR019171">
    <property type="entry name" value="MIX23"/>
</dbReference>
<dbReference type="Pfam" id="PF09774">
    <property type="entry name" value="MIX23"/>
    <property type="match status" value="1"/>
</dbReference>
<dbReference type="AlphaFoldDB" id="A0A0N4UH00"/>